<evidence type="ECO:0000313" key="8">
    <source>
        <dbReference type="EMBL" id="OGK50566.1"/>
    </source>
</evidence>
<proteinExistence type="inferred from homology"/>
<evidence type="ECO:0000256" key="4">
    <source>
        <dbReference type="ARBA" id="ARBA00023274"/>
    </source>
</evidence>
<dbReference type="GO" id="GO:0019843">
    <property type="term" value="F:rRNA binding"/>
    <property type="evidence" value="ECO:0007669"/>
    <property type="project" value="UniProtKB-UniRule"/>
</dbReference>
<feature type="region of interest" description="Disordered" evidence="7">
    <location>
        <begin position="61"/>
        <end position="86"/>
    </location>
</feature>
<dbReference type="NCBIfam" id="TIGR00029">
    <property type="entry name" value="S20"/>
    <property type="match status" value="1"/>
</dbReference>
<accession>A0A1F7J4M3</accession>
<comment type="similarity">
    <text evidence="6">Belongs to the bacterial ribosomal protein bS20 family.</text>
</comment>
<dbReference type="HAMAP" id="MF_00500">
    <property type="entry name" value="Ribosomal_bS20"/>
    <property type="match status" value="1"/>
</dbReference>
<evidence type="ECO:0000256" key="7">
    <source>
        <dbReference type="SAM" id="MobiDB-lite"/>
    </source>
</evidence>
<protein>
    <recommendedName>
        <fullName evidence="5 6">Small ribosomal subunit protein bS20</fullName>
    </recommendedName>
</protein>
<gene>
    <name evidence="6" type="primary">rpsT</name>
    <name evidence="8" type="ORF">A3B50_02170</name>
</gene>
<dbReference type="EMBL" id="MGAQ01000015">
    <property type="protein sequence ID" value="OGK50566.1"/>
    <property type="molecule type" value="Genomic_DNA"/>
</dbReference>
<dbReference type="Gene3D" id="1.20.58.110">
    <property type="entry name" value="Ribosomal protein S20"/>
    <property type="match status" value="1"/>
</dbReference>
<dbReference type="InterPro" id="IPR036510">
    <property type="entry name" value="Ribosomal_bS20_sf"/>
</dbReference>
<dbReference type="GO" id="GO:0006412">
    <property type="term" value="P:translation"/>
    <property type="evidence" value="ECO:0007669"/>
    <property type="project" value="UniProtKB-UniRule"/>
</dbReference>
<dbReference type="AlphaFoldDB" id="A0A1F7J4M3"/>
<dbReference type="SUPFAM" id="SSF46992">
    <property type="entry name" value="Ribosomal protein S20"/>
    <property type="match status" value="1"/>
</dbReference>
<keyword evidence="2 6" id="KW-0694">RNA-binding</keyword>
<evidence type="ECO:0000313" key="9">
    <source>
        <dbReference type="Proteomes" id="UP000178558"/>
    </source>
</evidence>
<keyword evidence="3 6" id="KW-0689">Ribosomal protein</keyword>
<evidence type="ECO:0000256" key="2">
    <source>
        <dbReference type="ARBA" id="ARBA00022884"/>
    </source>
</evidence>
<name>A0A1F7J4M3_9BACT</name>
<keyword evidence="4 6" id="KW-0687">Ribonucleoprotein</keyword>
<dbReference type="GO" id="GO:0005840">
    <property type="term" value="C:ribosome"/>
    <property type="evidence" value="ECO:0007669"/>
    <property type="project" value="UniProtKB-KW"/>
</dbReference>
<dbReference type="GO" id="GO:0003735">
    <property type="term" value="F:structural constituent of ribosome"/>
    <property type="evidence" value="ECO:0007669"/>
    <property type="project" value="InterPro"/>
</dbReference>
<organism evidence="8 9">
    <name type="scientific">Candidatus Roizmanbacteria bacterium RIFCSPLOWO2_01_FULL_40_42</name>
    <dbReference type="NCBI Taxonomy" id="1802066"/>
    <lineage>
        <taxon>Bacteria</taxon>
        <taxon>Candidatus Roizmaniibacteriota</taxon>
    </lineage>
</organism>
<dbReference type="GO" id="GO:1990904">
    <property type="term" value="C:ribonucleoprotein complex"/>
    <property type="evidence" value="ECO:0007669"/>
    <property type="project" value="UniProtKB-KW"/>
</dbReference>
<keyword evidence="1 6" id="KW-0699">rRNA-binding</keyword>
<dbReference type="InterPro" id="IPR002583">
    <property type="entry name" value="Ribosomal_bS20"/>
</dbReference>
<dbReference type="Proteomes" id="UP000178558">
    <property type="component" value="Unassembled WGS sequence"/>
</dbReference>
<comment type="caution">
    <text evidence="8">The sequence shown here is derived from an EMBL/GenBank/DDBJ whole genome shotgun (WGS) entry which is preliminary data.</text>
</comment>
<evidence type="ECO:0000256" key="1">
    <source>
        <dbReference type="ARBA" id="ARBA00022730"/>
    </source>
</evidence>
<dbReference type="Pfam" id="PF01649">
    <property type="entry name" value="Ribosomal_S20p"/>
    <property type="match status" value="1"/>
</dbReference>
<reference evidence="8 9" key="1">
    <citation type="journal article" date="2016" name="Nat. Commun.">
        <title>Thousands of microbial genomes shed light on interconnected biogeochemical processes in an aquifer system.</title>
        <authorList>
            <person name="Anantharaman K."/>
            <person name="Brown C.T."/>
            <person name="Hug L.A."/>
            <person name="Sharon I."/>
            <person name="Castelle C.J."/>
            <person name="Probst A.J."/>
            <person name="Thomas B.C."/>
            <person name="Singh A."/>
            <person name="Wilkins M.J."/>
            <person name="Karaoz U."/>
            <person name="Brodie E.L."/>
            <person name="Williams K.H."/>
            <person name="Hubbard S.S."/>
            <person name="Banfield J.F."/>
        </authorList>
    </citation>
    <scope>NUCLEOTIDE SEQUENCE [LARGE SCALE GENOMIC DNA]</scope>
</reference>
<comment type="function">
    <text evidence="6">Binds directly to 16S ribosomal RNA.</text>
</comment>
<sequence length="86" mass="9902">MPIIKSAKKRLRQTKKRLVRNKLYEKSYKKALKQLKGTAKDKRDVLSKAYKAIDKAAKRGVIHKKKASRLKSKASRTVHIKTKSAK</sequence>
<evidence type="ECO:0000256" key="6">
    <source>
        <dbReference type="HAMAP-Rule" id="MF_00500"/>
    </source>
</evidence>
<evidence type="ECO:0000256" key="5">
    <source>
        <dbReference type="ARBA" id="ARBA00035136"/>
    </source>
</evidence>
<evidence type="ECO:0000256" key="3">
    <source>
        <dbReference type="ARBA" id="ARBA00022980"/>
    </source>
</evidence>